<evidence type="ECO:0000256" key="8">
    <source>
        <dbReference type="ARBA" id="ARBA00022989"/>
    </source>
</evidence>
<protein>
    <recommendedName>
        <fullName evidence="15">Thioredoxin domain-containing protein</fullName>
    </recommendedName>
</protein>
<reference evidence="16" key="1">
    <citation type="submission" date="2021-12" db="EMBL/GenBank/DDBJ databases">
        <authorList>
            <person name="King R."/>
        </authorList>
    </citation>
    <scope>NUCLEOTIDE SEQUENCE</scope>
</reference>
<evidence type="ECO:0000256" key="12">
    <source>
        <dbReference type="SAM" id="MobiDB-lite"/>
    </source>
</evidence>
<dbReference type="InterPro" id="IPR052454">
    <property type="entry name" value="TMX_domain-containing"/>
</dbReference>
<feature type="chain" id="PRO_5040456845" description="Thioredoxin domain-containing protein" evidence="14">
    <location>
        <begin position="24"/>
        <end position="279"/>
    </location>
</feature>
<keyword evidence="17" id="KW-1185">Reference proteome</keyword>
<evidence type="ECO:0000256" key="6">
    <source>
        <dbReference type="ARBA" id="ARBA00022824"/>
    </source>
</evidence>
<evidence type="ECO:0000256" key="1">
    <source>
        <dbReference type="ARBA" id="ARBA00004115"/>
    </source>
</evidence>
<evidence type="ECO:0000256" key="11">
    <source>
        <dbReference type="ARBA" id="ARBA00023284"/>
    </source>
</evidence>
<evidence type="ECO:0000256" key="4">
    <source>
        <dbReference type="ARBA" id="ARBA00022692"/>
    </source>
</evidence>
<feature type="compositionally biased region" description="Acidic residues" evidence="12">
    <location>
        <begin position="225"/>
        <end position="238"/>
    </location>
</feature>
<dbReference type="Pfam" id="PF00085">
    <property type="entry name" value="Thioredoxin"/>
    <property type="match status" value="1"/>
</dbReference>
<dbReference type="InterPro" id="IPR017937">
    <property type="entry name" value="Thioredoxin_CS"/>
</dbReference>
<feature type="compositionally biased region" description="Basic and acidic residues" evidence="12">
    <location>
        <begin position="256"/>
        <end position="266"/>
    </location>
</feature>
<feature type="signal peptide" evidence="14">
    <location>
        <begin position="1"/>
        <end position="23"/>
    </location>
</feature>
<feature type="region of interest" description="Disordered" evidence="12">
    <location>
        <begin position="218"/>
        <end position="279"/>
    </location>
</feature>
<organism evidence="16 17">
    <name type="scientific">Brassicogethes aeneus</name>
    <name type="common">Rape pollen beetle</name>
    <name type="synonym">Meligethes aeneus</name>
    <dbReference type="NCBI Taxonomy" id="1431903"/>
    <lineage>
        <taxon>Eukaryota</taxon>
        <taxon>Metazoa</taxon>
        <taxon>Ecdysozoa</taxon>
        <taxon>Arthropoda</taxon>
        <taxon>Hexapoda</taxon>
        <taxon>Insecta</taxon>
        <taxon>Pterygota</taxon>
        <taxon>Neoptera</taxon>
        <taxon>Endopterygota</taxon>
        <taxon>Coleoptera</taxon>
        <taxon>Polyphaga</taxon>
        <taxon>Cucujiformia</taxon>
        <taxon>Nitidulidae</taxon>
        <taxon>Meligethinae</taxon>
        <taxon>Brassicogethes</taxon>
    </lineage>
</organism>
<evidence type="ECO:0000256" key="5">
    <source>
        <dbReference type="ARBA" id="ARBA00022729"/>
    </source>
</evidence>
<dbReference type="PROSITE" id="PS51352">
    <property type="entry name" value="THIOREDOXIN_2"/>
    <property type="match status" value="1"/>
</dbReference>
<keyword evidence="3" id="KW-0597">Phosphoprotein</keyword>
<keyword evidence="7" id="KW-0249">Electron transport</keyword>
<gene>
    <name evidence="16" type="ORF">MELIAE_LOCUS1473</name>
</gene>
<dbReference type="InterPro" id="IPR036249">
    <property type="entry name" value="Thioredoxin-like_sf"/>
</dbReference>
<evidence type="ECO:0000313" key="16">
    <source>
        <dbReference type="EMBL" id="CAH0547489.1"/>
    </source>
</evidence>
<evidence type="ECO:0000259" key="15">
    <source>
        <dbReference type="PROSITE" id="PS51352"/>
    </source>
</evidence>
<sequence length="279" mass="31337">MAFGKVTLLTIFVVFCAFFSVNGQKRVVELNEDNWTDILKNEWMVEFYAPWCPACKALQKTWADFAGLAPGLGIKVGQVDVTTSQGLSGRFMITALPTIFHVLNGEIRQYKGSRDKDSFTSFVEDKKWQQVEPTPGWRAPDSIQMTVVSGFFKLSQYLRQVHTKLMEDFGLPTWGSYLIFALATIVMGALIGMVLVCVIDLIYPPKRSVELKVINNKKKAKDSGDEMGDEDIGDDLLDDAQNSQTEGEENNTASDSELKNKDESAKNKVKKRKARRVDM</sequence>
<dbReference type="GO" id="GO:0005789">
    <property type="term" value="C:endoplasmic reticulum membrane"/>
    <property type="evidence" value="ECO:0007669"/>
    <property type="project" value="UniProtKB-SubCell"/>
</dbReference>
<name>A0A9P0FA48_BRAAE</name>
<evidence type="ECO:0000256" key="3">
    <source>
        <dbReference type="ARBA" id="ARBA00022553"/>
    </source>
</evidence>
<evidence type="ECO:0000256" key="7">
    <source>
        <dbReference type="ARBA" id="ARBA00022982"/>
    </source>
</evidence>
<keyword evidence="8 13" id="KW-1133">Transmembrane helix</keyword>
<keyword evidence="9 13" id="KW-0472">Membrane</keyword>
<accession>A0A9P0FA48</accession>
<dbReference type="Gene3D" id="3.40.30.10">
    <property type="entry name" value="Glutaredoxin"/>
    <property type="match status" value="1"/>
</dbReference>
<dbReference type="EMBL" id="OV121132">
    <property type="protein sequence ID" value="CAH0547489.1"/>
    <property type="molecule type" value="Genomic_DNA"/>
</dbReference>
<dbReference type="Proteomes" id="UP001154078">
    <property type="component" value="Chromosome 1"/>
</dbReference>
<feature type="transmembrane region" description="Helical" evidence="13">
    <location>
        <begin position="174"/>
        <end position="203"/>
    </location>
</feature>
<dbReference type="PANTHER" id="PTHR46107:SF3">
    <property type="entry name" value="THIOREDOXIN DOMAIN-CONTAINING PROTEIN"/>
    <property type="match status" value="1"/>
</dbReference>
<keyword evidence="11" id="KW-0676">Redox-active center</keyword>
<proteinExistence type="predicted"/>
<dbReference type="InterPro" id="IPR013766">
    <property type="entry name" value="Thioredoxin_domain"/>
</dbReference>
<dbReference type="GO" id="GO:0015036">
    <property type="term" value="F:disulfide oxidoreductase activity"/>
    <property type="evidence" value="ECO:0007669"/>
    <property type="project" value="TreeGrafter"/>
</dbReference>
<keyword evidence="4 13" id="KW-0812">Transmembrane</keyword>
<dbReference type="OrthoDB" id="7869097at2759"/>
<comment type="subcellular location">
    <subcellularLocation>
        <location evidence="1">Endoplasmic reticulum membrane</location>
        <topology evidence="1">Single-pass type I membrane protein</topology>
    </subcellularLocation>
</comment>
<evidence type="ECO:0000256" key="9">
    <source>
        <dbReference type="ARBA" id="ARBA00023136"/>
    </source>
</evidence>
<keyword evidence="2" id="KW-0813">Transport</keyword>
<feature type="compositionally biased region" description="Polar residues" evidence="12">
    <location>
        <begin position="240"/>
        <end position="255"/>
    </location>
</feature>
<evidence type="ECO:0000256" key="2">
    <source>
        <dbReference type="ARBA" id="ARBA00022448"/>
    </source>
</evidence>
<dbReference type="SUPFAM" id="SSF52833">
    <property type="entry name" value="Thioredoxin-like"/>
    <property type="match status" value="1"/>
</dbReference>
<evidence type="ECO:0000256" key="13">
    <source>
        <dbReference type="SAM" id="Phobius"/>
    </source>
</evidence>
<dbReference type="AlphaFoldDB" id="A0A9P0FA48"/>
<dbReference type="PROSITE" id="PS00194">
    <property type="entry name" value="THIOREDOXIN_1"/>
    <property type="match status" value="1"/>
</dbReference>
<keyword evidence="6" id="KW-0256">Endoplasmic reticulum</keyword>
<evidence type="ECO:0000256" key="14">
    <source>
        <dbReference type="SAM" id="SignalP"/>
    </source>
</evidence>
<dbReference type="PANTHER" id="PTHR46107">
    <property type="entry name" value="DUMPY: SHORTER THAN WILD-TYPE"/>
    <property type="match status" value="1"/>
</dbReference>
<feature type="compositionally biased region" description="Basic residues" evidence="12">
    <location>
        <begin position="267"/>
        <end position="279"/>
    </location>
</feature>
<keyword evidence="10" id="KW-1015">Disulfide bond</keyword>
<keyword evidence="5 14" id="KW-0732">Signal</keyword>
<feature type="domain" description="Thioredoxin" evidence="15">
    <location>
        <begin position="6"/>
        <end position="128"/>
    </location>
</feature>
<evidence type="ECO:0000313" key="17">
    <source>
        <dbReference type="Proteomes" id="UP001154078"/>
    </source>
</evidence>
<evidence type="ECO:0000256" key="10">
    <source>
        <dbReference type="ARBA" id="ARBA00023157"/>
    </source>
</evidence>